<dbReference type="InterPro" id="IPR037883">
    <property type="entry name" value="Knr4/Smi1-like_sf"/>
</dbReference>
<reference evidence="1 2" key="1">
    <citation type="submission" date="2018-07" db="EMBL/GenBank/DDBJ databases">
        <title>Complete genome sequence of a Pseudomonas plecoglossicida strain pathogenic to the marine fish, Larimichthys crocea.</title>
        <authorList>
            <person name="Tao Z."/>
        </authorList>
    </citation>
    <scope>NUCLEOTIDE SEQUENCE [LARGE SCALE GENOMIC DNA]</scope>
    <source>
        <strain evidence="1 2">XSDHY-P</strain>
    </source>
</reference>
<dbReference type="SUPFAM" id="SSF160631">
    <property type="entry name" value="SMI1/KNR4-like"/>
    <property type="match status" value="1"/>
</dbReference>
<protein>
    <submittedName>
        <fullName evidence="1">SMI1/KNR4 family protein</fullName>
    </submittedName>
</protein>
<proteinExistence type="predicted"/>
<sequence>MDMKSAIYAKIAGLRDRLDEVDMSLGAPATPIDIEILIGAAWYELSAEVPSGYLDFLRNFDGFIAGGVFLYTSSLLTTDDEIIGNGFVGNNVFQRNMEFMENFLVFGESDMDVYVLDLASGRYQVRDRVAIDNVFEEFDTFEGLLEYMVDLVALRFEGLN</sequence>
<dbReference type="GeneID" id="49612579"/>
<dbReference type="AlphaFoldDB" id="A0AAD0QT00"/>
<gene>
    <name evidence="1" type="ORF">DVB73_04025</name>
</gene>
<evidence type="ECO:0000313" key="2">
    <source>
        <dbReference type="Proteomes" id="UP000256503"/>
    </source>
</evidence>
<dbReference type="EMBL" id="CP031146">
    <property type="protein sequence ID" value="AXM95033.1"/>
    <property type="molecule type" value="Genomic_DNA"/>
</dbReference>
<name>A0AAD0QT00_PSEDL</name>
<evidence type="ECO:0000313" key="1">
    <source>
        <dbReference type="EMBL" id="AXM95033.1"/>
    </source>
</evidence>
<dbReference type="Gene3D" id="3.40.1580.10">
    <property type="entry name" value="SMI1/KNR4-like"/>
    <property type="match status" value="1"/>
</dbReference>
<dbReference type="RefSeq" id="WP_016394832.1">
    <property type="nucleotide sequence ID" value="NZ_CP031146.1"/>
</dbReference>
<dbReference type="NCBIfam" id="NF038335">
    <property type="entry name" value="YPO0640_fam"/>
    <property type="match status" value="1"/>
</dbReference>
<accession>A0AAD0QT00</accession>
<organism evidence="1 2">
    <name type="scientific">Pseudomonas plecoglossicida</name>
    <dbReference type="NCBI Taxonomy" id="70775"/>
    <lineage>
        <taxon>Bacteria</taxon>
        <taxon>Pseudomonadati</taxon>
        <taxon>Pseudomonadota</taxon>
        <taxon>Gammaproteobacteria</taxon>
        <taxon>Pseudomonadales</taxon>
        <taxon>Pseudomonadaceae</taxon>
        <taxon>Pseudomonas</taxon>
    </lineage>
</organism>
<dbReference type="Proteomes" id="UP000256503">
    <property type="component" value="Chromosome"/>
</dbReference>